<dbReference type="OrthoDB" id="5506143at2"/>
<dbReference type="InterPro" id="IPR014871">
    <property type="entry name" value="dUTPase/dCTP_pyrophosphatase"/>
</dbReference>
<comment type="caution">
    <text evidence="1">The sequence shown here is derived from an EMBL/GenBank/DDBJ whole genome shotgun (WGS) entry which is preliminary data.</text>
</comment>
<dbReference type="SUPFAM" id="SSF101386">
    <property type="entry name" value="all-alpha NTP pyrophosphatases"/>
    <property type="match status" value="1"/>
</dbReference>
<evidence type="ECO:0000313" key="2">
    <source>
        <dbReference type="Proteomes" id="UP000295518"/>
    </source>
</evidence>
<name>A0A4R6IC56_9MOLU</name>
<dbReference type="CDD" id="cd11527">
    <property type="entry name" value="NTP-PPase_dUTPase"/>
    <property type="match status" value="1"/>
</dbReference>
<organism evidence="1 2">
    <name type="scientific">Mycoplasma testudineum</name>
    <dbReference type="NCBI Taxonomy" id="244584"/>
    <lineage>
        <taxon>Bacteria</taxon>
        <taxon>Bacillati</taxon>
        <taxon>Mycoplasmatota</taxon>
        <taxon>Mollicutes</taxon>
        <taxon>Mycoplasmataceae</taxon>
        <taxon>Mycoplasma</taxon>
    </lineage>
</organism>
<dbReference type="Pfam" id="PF08761">
    <property type="entry name" value="dUTPase_2"/>
    <property type="match status" value="1"/>
</dbReference>
<dbReference type="Proteomes" id="UP000295518">
    <property type="component" value="Unassembled WGS sequence"/>
</dbReference>
<dbReference type="AlphaFoldDB" id="A0A4R6IC56"/>
<sequence>MDISRLLKAQCELDAMILKKANLSSFKDVMPKIGIALIVEISEFANELQSFKYWKSNKNIDNQKILEEYSDGIHFLNSYAFNYDVNPIIEPRVVSDDINVQLIDAFNECLYMIKKTNKSTITKAYQTYLGLASLLKISDDTIEKEYFKKNEINQQRVKGSY</sequence>
<protein>
    <submittedName>
        <fullName evidence="1">Dimeric dUTPase (All-alpha-NTP-PPase superfamily)</fullName>
    </submittedName>
</protein>
<keyword evidence="2" id="KW-1185">Reference proteome</keyword>
<dbReference type="RefSeq" id="WP_094254784.1">
    <property type="nucleotide sequence ID" value="NZ_NNCE01000005.1"/>
</dbReference>
<evidence type="ECO:0000313" key="1">
    <source>
        <dbReference type="EMBL" id="TDO19823.1"/>
    </source>
</evidence>
<reference evidence="1 2" key="1">
    <citation type="submission" date="2019-03" db="EMBL/GenBank/DDBJ databases">
        <title>Genomic Encyclopedia of Archaeal and Bacterial Type Strains, Phase II (KMG-II): from individual species to whole genera.</title>
        <authorList>
            <person name="Goeker M."/>
        </authorList>
    </citation>
    <scope>NUCLEOTIDE SEQUENCE [LARGE SCALE GENOMIC DNA]</scope>
    <source>
        <strain evidence="1 2">ATCC 700618</strain>
    </source>
</reference>
<dbReference type="PIRSF" id="PIRSF030140">
    <property type="entry name" value="UCP030140"/>
    <property type="match status" value="1"/>
</dbReference>
<accession>A0A4R6IC56</accession>
<proteinExistence type="predicted"/>
<dbReference type="Gene3D" id="1.10.4010.10">
    <property type="entry name" value="Type II deoxyuridine triphosphatase"/>
    <property type="match status" value="1"/>
</dbReference>
<dbReference type="EMBL" id="SNWN01000013">
    <property type="protein sequence ID" value="TDO19823.1"/>
    <property type="molecule type" value="Genomic_DNA"/>
</dbReference>
<dbReference type="InterPro" id="IPR016947">
    <property type="entry name" value="UCP030140"/>
</dbReference>
<gene>
    <name evidence="1" type="ORF">EI74_0628</name>
</gene>